<dbReference type="InterPro" id="IPR013525">
    <property type="entry name" value="ABC2_TM"/>
</dbReference>
<evidence type="ECO:0000259" key="8">
    <source>
        <dbReference type="PROSITE" id="PS50893"/>
    </source>
</evidence>
<dbReference type="InterPro" id="IPR017871">
    <property type="entry name" value="ABC_transporter-like_CS"/>
</dbReference>
<proteinExistence type="predicted"/>
<dbReference type="SUPFAM" id="SSF52540">
    <property type="entry name" value="P-loop containing nucleoside triphosphate hydrolases"/>
    <property type="match status" value="1"/>
</dbReference>
<dbReference type="SMART" id="SM00382">
    <property type="entry name" value="AAA"/>
    <property type="match status" value="1"/>
</dbReference>
<reference evidence="9" key="1">
    <citation type="submission" date="2022-01" db="UniProtKB">
        <authorList>
            <consortium name="EnsemblMetazoa"/>
        </authorList>
    </citation>
    <scope>IDENTIFICATION</scope>
</reference>
<accession>A0A8I6SSL5</accession>
<name>A0A8I6SSL5_CIMLE</name>
<dbReference type="Proteomes" id="UP000494040">
    <property type="component" value="Unassembled WGS sequence"/>
</dbReference>
<feature type="transmembrane region" description="Helical" evidence="7">
    <location>
        <begin position="627"/>
        <end position="648"/>
    </location>
</feature>
<dbReference type="GO" id="GO:0005524">
    <property type="term" value="F:ATP binding"/>
    <property type="evidence" value="ECO:0007669"/>
    <property type="project" value="UniProtKB-KW"/>
</dbReference>
<dbReference type="AlphaFoldDB" id="A0A8I6SSL5"/>
<keyword evidence="2 7" id="KW-0812">Transmembrane</keyword>
<comment type="subcellular location">
    <subcellularLocation>
        <location evidence="1">Membrane</location>
        <topology evidence="1">Multi-pass membrane protein</topology>
    </subcellularLocation>
</comment>
<dbReference type="PANTHER" id="PTHR43038:SF3">
    <property type="entry name" value="ABC TRANSPORTER G FAMILY MEMBER 20 ISOFORM X1"/>
    <property type="match status" value="1"/>
</dbReference>
<feature type="transmembrane region" description="Helical" evidence="7">
    <location>
        <begin position="688"/>
        <end position="710"/>
    </location>
</feature>
<dbReference type="RefSeq" id="XP_024086462.1">
    <property type="nucleotide sequence ID" value="XM_024230694.1"/>
</dbReference>
<evidence type="ECO:0000313" key="10">
    <source>
        <dbReference type="Proteomes" id="UP000494040"/>
    </source>
</evidence>
<dbReference type="OrthoDB" id="10255969at2759"/>
<dbReference type="GO" id="GO:0140359">
    <property type="term" value="F:ABC-type transporter activity"/>
    <property type="evidence" value="ECO:0007669"/>
    <property type="project" value="InterPro"/>
</dbReference>
<sequence length="737" mass="83578">MDVYTNLRHAFLKVLLVLEASFYPKDARNSSHIAVISRLERSPFAPAEMESSVVVDFQNVYLKYGSNWIIKGLNLKIHKGAIYSLLGPSGAGKTTVVGMILREIKPDFGEIKWNGLDTRRDFGYMPQSASLFDDLSINELCVYYSFLFGMEGRIPEETKRLLGILNLENISDRRVGKMSGGEQRRISFLIALIHEPHFLLLDEPTASLDCLHSRAIWDYLVTLAEQGTTILLTTHYVQEAVNSRKVGFLRNGVLIADDTTNNFIEKYGTSDVEEIFISLCNSNQQCEEQAITPTSTKCKETKRDFEGDGHFKWCGFRAQLTKNLIWAKHNKLILYSNLLFSTVLSVIFAVAFGGDPIGLKVAVVSSVKTYECPRNDSYYSPLLRCNVPDRFECFIYTRLKEKFVLLDYDNIDTAMADLSSSNIQGILNFQENFTSTLDSFYGDISGFTTDEIDSVIIESSIDQADYIFRNFLKKFISKSVLGLFEDIELYCNTSKTFSFIPIKFADPIYGLADTTVAITGLASYLTAVSFAFPIIFTAPAMLIEKKGGFFKRNLISGLTYLEMVAAHLVIQIPLMLLQDLILFGIFAWIFVFPILGNKLLIFSLMISCNIVGFVIVLVVVELLRNEFAVMILSMALLNVSWMLGGVLWPQIAFPYWLELLCYVIPNVRTSGSMNAVVMKGFPVTNLEVFYAFIETAFWILFSVKCSNFLFKLNKKYFSYLKFYFNRQNLLVNNHCFL</sequence>
<dbReference type="GO" id="GO:0016020">
    <property type="term" value="C:membrane"/>
    <property type="evidence" value="ECO:0007669"/>
    <property type="project" value="UniProtKB-SubCell"/>
</dbReference>
<dbReference type="KEGG" id="clec:106660996"/>
<dbReference type="EnsemblMetazoa" id="XM_024230694.1">
    <property type="protein sequence ID" value="XP_024086462.1"/>
    <property type="gene ID" value="LOC106660996"/>
</dbReference>
<dbReference type="InterPro" id="IPR027417">
    <property type="entry name" value="P-loop_NTPase"/>
</dbReference>
<dbReference type="InterPro" id="IPR003593">
    <property type="entry name" value="AAA+_ATPase"/>
</dbReference>
<evidence type="ECO:0000256" key="2">
    <source>
        <dbReference type="ARBA" id="ARBA00022692"/>
    </source>
</evidence>
<keyword evidence="4" id="KW-0067">ATP-binding</keyword>
<evidence type="ECO:0000256" key="7">
    <source>
        <dbReference type="SAM" id="Phobius"/>
    </source>
</evidence>
<feature type="transmembrane region" description="Helical" evidence="7">
    <location>
        <begin position="332"/>
        <end position="352"/>
    </location>
</feature>
<dbReference type="PANTHER" id="PTHR43038">
    <property type="entry name" value="ATP-BINDING CASSETTE, SUB-FAMILY H, MEMBER 1"/>
    <property type="match status" value="1"/>
</dbReference>
<dbReference type="Gene3D" id="3.40.50.300">
    <property type="entry name" value="P-loop containing nucleotide triphosphate hydrolases"/>
    <property type="match status" value="1"/>
</dbReference>
<organism evidence="9 10">
    <name type="scientific">Cimex lectularius</name>
    <name type="common">Bed bug</name>
    <name type="synonym">Acanthia lectularia</name>
    <dbReference type="NCBI Taxonomy" id="79782"/>
    <lineage>
        <taxon>Eukaryota</taxon>
        <taxon>Metazoa</taxon>
        <taxon>Ecdysozoa</taxon>
        <taxon>Arthropoda</taxon>
        <taxon>Hexapoda</taxon>
        <taxon>Insecta</taxon>
        <taxon>Pterygota</taxon>
        <taxon>Neoptera</taxon>
        <taxon>Paraneoptera</taxon>
        <taxon>Hemiptera</taxon>
        <taxon>Heteroptera</taxon>
        <taxon>Panheteroptera</taxon>
        <taxon>Cimicomorpha</taxon>
        <taxon>Cimicidae</taxon>
        <taxon>Cimex</taxon>
    </lineage>
</organism>
<protein>
    <recommendedName>
        <fullName evidence="8">ABC transporter domain-containing protein</fullName>
    </recommendedName>
</protein>
<dbReference type="CDD" id="cd03230">
    <property type="entry name" value="ABC_DR_subfamily_A"/>
    <property type="match status" value="1"/>
</dbReference>
<dbReference type="GO" id="GO:0016887">
    <property type="term" value="F:ATP hydrolysis activity"/>
    <property type="evidence" value="ECO:0007669"/>
    <property type="project" value="InterPro"/>
</dbReference>
<dbReference type="Pfam" id="PF01061">
    <property type="entry name" value="ABC2_membrane"/>
    <property type="match status" value="1"/>
</dbReference>
<evidence type="ECO:0000256" key="6">
    <source>
        <dbReference type="ARBA" id="ARBA00023136"/>
    </source>
</evidence>
<evidence type="ECO:0000256" key="1">
    <source>
        <dbReference type="ARBA" id="ARBA00004141"/>
    </source>
</evidence>
<dbReference type="GeneID" id="106660996"/>
<feature type="domain" description="ABC transporter" evidence="8">
    <location>
        <begin position="55"/>
        <end position="276"/>
    </location>
</feature>
<feature type="transmembrane region" description="Helical" evidence="7">
    <location>
        <begin position="521"/>
        <end position="543"/>
    </location>
</feature>
<evidence type="ECO:0000256" key="4">
    <source>
        <dbReference type="ARBA" id="ARBA00022840"/>
    </source>
</evidence>
<dbReference type="InterPro" id="IPR003439">
    <property type="entry name" value="ABC_transporter-like_ATP-bd"/>
</dbReference>
<dbReference type="PROSITE" id="PS00211">
    <property type="entry name" value="ABC_TRANSPORTER_1"/>
    <property type="match status" value="1"/>
</dbReference>
<feature type="transmembrane region" description="Helical" evidence="7">
    <location>
        <begin position="564"/>
        <end position="594"/>
    </location>
</feature>
<keyword evidence="5 7" id="KW-1133">Transmembrane helix</keyword>
<dbReference type="OMA" id="ETAFWIL"/>
<feature type="transmembrane region" description="Helical" evidence="7">
    <location>
        <begin position="600"/>
        <end position="620"/>
    </location>
</feature>
<dbReference type="PROSITE" id="PS50893">
    <property type="entry name" value="ABC_TRANSPORTER_2"/>
    <property type="match status" value="1"/>
</dbReference>
<dbReference type="Pfam" id="PF00005">
    <property type="entry name" value="ABC_tran"/>
    <property type="match status" value="1"/>
</dbReference>
<evidence type="ECO:0000256" key="3">
    <source>
        <dbReference type="ARBA" id="ARBA00022741"/>
    </source>
</evidence>
<evidence type="ECO:0000313" key="9">
    <source>
        <dbReference type="EnsemblMetazoa" id="XP_024086462.1"/>
    </source>
</evidence>
<keyword evidence="3" id="KW-0547">Nucleotide-binding</keyword>
<keyword evidence="10" id="KW-1185">Reference proteome</keyword>
<keyword evidence="6 7" id="KW-0472">Membrane</keyword>
<evidence type="ECO:0000256" key="5">
    <source>
        <dbReference type="ARBA" id="ARBA00022989"/>
    </source>
</evidence>